<evidence type="ECO:0000313" key="2">
    <source>
        <dbReference type="EMBL" id="MEX1669918.1"/>
    </source>
</evidence>
<evidence type="ECO:0000256" key="1">
    <source>
        <dbReference type="ARBA" id="ARBA00022801"/>
    </source>
</evidence>
<dbReference type="InterPro" id="IPR029033">
    <property type="entry name" value="His_PPase_superfam"/>
</dbReference>
<organism evidence="2 3">
    <name type="scientific">Zhongshania guokunii</name>
    <dbReference type="NCBI Taxonomy" id="641783"/>
    <lineage>
        <taxon>Bacteria</taxon>
        <taxon>Pseudomonadati</taxon>
        <taxon>Pseudomonadota</taxon>
        <taxon>Gammaproteobacteria</taxon>
        <taxon>Cellvibrionales</taxon>
        <taxon>Spongiibacteraceae</taxon>
        <taxon>Zhongshania</taxon>
    </lineage>
</organism>
<dbReference type="PANTHER" id="PTHR20935">
    <property type="entry name" value="PHOSPHOGLYCERATE MUTASE-RELATED"/>
    <property type="match status" value="1"/>
</dbReference>
<dbReference type="SUPFAM" id="SSF53254">
    <property type="entry name" value="Phosphoglycerate mutase-like"/>
    <property type="match status" value="1"/>
</dbReference>
<dbReference type="Pfam" id="PF00300">
    <property type="entry name" value="His_Phos_1"/>
    <property type="match status" value="1"/>
</dbReference>
<dbReference type="RefSeq" id="WP_368382299.1">
    <property type="nucleotide sequence ID" value="NZ_JBFRYA010000012.1"/>
</dbReference>
<keyword evidence="1" id="KW-0378">Hydrolase</keyword>
<dbReference type="CDD" id="cd07067">
    <property type="entry name" value="HP_PGM_like"/>
    <property type="match status" value="1"/>
</dbReference>
<name>A0ABV3U7R8_9GAMM</name>
<dbReference type="InterPro" id="IPR051021">
    <property type="entry name" value="Mito_Ser/Thr_phosphatase"/>
</dbReference>
<proteinExistence type="predicted"/>
<dbReference type="SMART" id="SM00855">
    <property type="entry name" value="PGAM"/>
    <property type="match status" value="1"/>
</dbReference>
<keyword evidence="3" id="KW-1185">Reference proteome</keyword>
<protein>
    <submittedName>
        <fullName evidence="2">Histidine phosphatase family protein</fullName>
    </submittedName>
</protein>
<gene>
    <name evidence="2" type="ORF">AB4876_13435</name>
</gene>
<reference evidence="2 3" key="1">
    <citation type="journal article" date="2011" name="Int. J. Syst. Evol. Microbiol.">
        <title>Zhongshania antarctica gen. nov., sp. nov. and Zhongshania guokunii sp. nov., gammaproteobacteria respectively isolated from coastal attached (fast) ice and surface seawater of the Antarctic.</title>
        <authorList>
            <person name="Li H.J."/>
            <person name="Zhang X.Y."/>
            <person name="Chen C.X."/>
            <person name="Zhang Y.J."/>
            <person name="Gao Z.M."/>
            <person name="Yu Y."/>
            <person name="Chen X.L."/>
            <person name="Chen B."/>
            <person name="Zhang Y.Z."/>
        </authorList>
    </citation>
    <scope>NUCLEOTIDE SEQUENCE [LARGE SCALE GENOMIC DNA]</scope>
    <source>
        <strain evidence="2 3">ZS6-22T</strain>
    </source>
</reference>
<dbReference type="Proteomes" id="UP001557485">
    <property type="component" value="Unassembled WGS sequence"/>
</dbReference>
<accession>A0ABV3U7R8</accession>
<dbReference type="InterPro" id="IPR013078">
    <property type="entry name" value="His_Pase_superF_clade-1"/>
</dbReference>
<comment type="caution">
    <text evidence="2">The sequence shown here is derived from an EMBL/GenBank/DDBJ whole genome shotgun (WGS) entry which is preliminary data.</text>
</comment>
<sequence length="219" mass="24091">MSEIIVVRHGQAAFGTDDYDRLTEVGWEQARLLGEHLAAAGQPITAVFTGTMRRHRETLAAIRDVLPAVPNATELPGLNEYDFHQLVAAYLAVAGETIDVSDSRAFYRTLRQALMAWSRGDLVDVSEPWTAFEARVKATLARLAAPKGSVLVVSSGGPISAMLREVLKLDVETMVNLNLQAKNTGVTRYFTKGEHFNLNMFNGVAHLDQPATRHLITYT</sequence>
<dbReference type="PANTHER" id="PTHR20935:SF0">
    <property type="entry name" value="SERINE_THREONINE-PROTEIN PHOSPHATASE PGAM5, MITOCHONDRIAL"/>
    <property type="match status" value="1"/>
</dbReference>
<dbReference type="Gene3D" id="3.40.50.1240">
    <property type="entry name" value="Phosphoglycerate mutase-like"/>
    <property type="match status" value="1"/>
</dbReference>
<dbReference type="EMBL" id="JBFRYA010000012">
    <property type="protein sequence ID" value="MEX1669918.1"/>
    <property type="molecule type" value="Genomic_DNA"/>
</dbReference>
<evidence type="ECO:0000313" key="3">
    <source>
        <dbReference type="Proteomes" id="UP001557485"/>
    </source>
</evidence>